<dbReference type="OrthoDB" id="2020995at2759"/>
<protein>
    <recommendedName>
        <fullName evidence="8">WRKY domain-containing protein</fullName>
    </recommendedName>
</protein>
<dbReference type="PANTHER" id="PTHR31429">
    <property type="entry name" value="WRKY TRANSCRIPTION FACTOR 36-RELATED"/>
    <property type="match status" value="1"/>
</dbReference>
<sequence length="406" mass="43133">MDKRERGLAIEADPISFIDPKDVQNSPAASGGKQVVNEMDFFAEKDCLNITSSDDIKKESSADDGLAEGTDNIIKNSRIAEENEMIIDGSPEEKKAGGSGVLVPRQFLDLGQAAIAKKDELSQTSSESRTPDGFGSPQNNVEAVSMLPTEATARKARVSVRARSDAPMISDGCQWRKYGQKMAKGNPCPRAYYRCTMAVGCPVRKQVQRCAQDRTILITTYEGHHNHPLPPAAMTMASTTSAAASMLLSGPLPSADGLMNSSILARTILPCSPNLATISASAPFPTITLDLTNTDPNPSQLQRSQGQFHLPFPNPPHSLPSGPQVFRQALSNQSKFSGFQSSQDVMSAATAAITADPNFTAALVAAITSIIGGGNVHPNNHSNNNNTSTKNCSTENNVGNSNFVGN</sequence>
<dbReference type="GO" id="GO:0043565">
    <property type="term" value="F:sequence-specific DNA binding"/>
    <property type="evidence" value="ECO:0007669"/>
    <property type="project" value="InterPro"/>
</dbReference>
<keyword evidence="3" id="KW-0238">DNA-binding</keyword>
<evidence type="ECO:0000256" key="3">
    <source>
        <dbReference type="ARBA" id="ARBA00023125"/>
    </source>
</evidence>
<gene>
    <name evidence="9" type="ORF">F0562_008777</name>
</gene>
<dbReference type="SMART" id="SM00774">
    <property type="entry name" value="WRKY"/>
    <property type="match status" value="1"/>
</dbReference>
<dbReference type="PROSITE" id="PS50811">
    <property type="entry name" value="WRKY"/>
    <property type="match status" value="1"/>
</dbReference>
<comment type="subcellular location">
    <subcellularLocation>
        <location evidence="1">Nucleus</location>
    </subcellularLocation>
</comment>
<accession>A0A5J5A9V1</accession>
<dbReference type="InterPro" id="IPR044810">
    <property type="entry name" value="WRKY_plant"/>
</dbReference>
<dbReference type="SUPFAM" id="SSF118290">
    <property type="entry name" value="WRKY DNA-binding domain"/>
    <property type="match status" value="1"/>
</dbReference>
<feature type="region of interest" description="Disordered" evidence="7">
    <location>
        <begin position="118"/>
        <end position="139"/>
    </location>
</feature>
<evidence type="ECO:0000256" key="6">
    <source>
        <dbReference type="ARBA" id="ARBA00061007"/>
    </source>
</evidence>
<dbReference type="PANTHER" id="PTHR31429:SF106">
    <property type="entry name" value="WRKY TRANSCRIPTION FACTOR 31-RELATED"/>
    <property type="match status" value="1"/>
</dbReference>
<name>A0A5J5A9V1_9ASTE</name>
<evidence type="ECO:0000313" key="10">
    <source>
        <dbReference type="Proteomes" id="UP000325577"/>
    </source>
</evidence>
<keyword evidence="10" id="KW-1185">Reference proteome</keyword>
<keyword evidence="2" id="KW-0805">Transcription regulation</keyword>
<dbReference type="FunFam" id="2.20.25.80:FF:000002">
    <property type="entry name" value="probable WRKY transcription factor 31"/>
    <property type="match status" value="1"/>
</dbReference>
<organism evidence="9 10">
    <name type="scientific">Nyssa sinensis</name>
    <dbReference type="NCBI Taxonomy" id="561372"/>
    <lineage>
        <taxon>Eukaryota</taxon>
        <taxon>Viridiplantae</taxon>
        <taxon>Streptophyta</taxon>
        <taxon>Embryophyta</taxon>
        <taxon>Tracheophyta</taxon>
        <taxon>Spermatophyta</taxon>
        <taxon>Magnoliopsida</taxon>
        <taxon>eudicotyledons</taxon>
        <taxon>Gunneridae</taxon>
        <taxon>Pentapetalae</taxon>
        <taxon>asterids</taxon>
        <taxon>Cornales</taxon>
        <taxon>Nyssaceae</taxon>
        <taxon>Nyssa</taxon>
    </lineage>
</organism>
<comment type="similarity">
    <text evidence="6">Belongs to the WRKY group II-b family.</text>
</comment>
<evidence type="ECO:0000256" key="4">
    <source>
        <dbReference type="ARBA" id="ARBA00023163"/>
    </source>
</evidence>
<evidence type="ECO:0000256" key="7">
    <source>
        <dbReference type="SAM" id="MobiDB-lite"/>
    </source>
</evidence>
<proteinExistence type="inferred from homology"/>
<dbReference type="AlphaFoldDB" id="A0A5J5A9V1"/>
<evidence type="ECO:0000256" key="5">
    <source>
        <dbReference type="ARBA" id="ARBA00023242"/>
    </source>
</evidence>
<dbReference type="Gene3D" id="2.20.25.80">
    <property type="entry name" value="WRKY domain"/>
    <property type="match status" value="1"/>
</dbReference>
<keyword evidence="5" id="KW-0539">Nucleus</keyword>
<evidence type="ECO:0000313" key="9">
    <source>
        <dbReference type="EMBL" id="KAA8526994.1"/>
    </source>
</evidence>
<dbReference type="EMBL" id="CM018046">
    <property type="protein sequence ID" value="KAA8526994.1"/>
    <property type="molecule type" value="Genomic_DNA"/>
</dbReference>
<feature type="region of interest" description="Disordered" evidence="7">
    <location>
        <begin position="376"/>
        <end position="406"/>
    </location>
</feature>
<dbReference type="InterPro" id="IPR036576">
    <property type="entry name" value="WRKY_dom_sf"/>
</dbReference>
<dbReference type="InterPro" id="IPR003657">
    <property type="entry name" value="WRKY_dom"/>
</dbReference>
<feature type="compositionally biased region" description="Low complexity" evidence="7">
    <location>
        <begin position="379"/>
        <end position="397"/>
    </location>
</feature>
<evidence type="ECO:0000256" key="2">
    <source>
        <dbReference type="ARBA" id="ARBA00023015"/>
    </source>
</evidence>
<reference evidence="9 10" key="1">
    <citation type="submission" date="2019-09" db="EMBL/GenBank/DDBJ databases">
        <title>A chromosome-level genome assembly of the Chinese tupelo Nyssa sinensis.</title>
        <authorList>
            <person name="Yang X."/>
            <person name="Kang M."/>
            <person name="Yang Y."/>
            <person name="Xiong H."/>
            <person name="Wang M."/>
            <person name="Zhang Z."/>
            <person name="Wang Z."/>
            <person name="Wu H."/>
            <person name="Ma T."/>
            <person name="Liu J."/>
            <person name="Xi Z."/>
        </authorList>
    </citation>
    <scope>NUCLEOTIDE SEQUENCE [LARGE SCALE GENOMIC DNA]</scope>
    <source>
        <strain evidence="9">J267</strain>
        <tissue evidence="9">Leaf</tissue>
    </source>
</reference>
<dbReference type="Proteomes" id="UP000325577">
    <property type="component" value="Linkage Group LG3"/>
</dbReference>
<dbReference type="GO" id="GO:0005634">
    <property type="term" value="C:nucleus"/>
    <property type="evidence" value="ECO:0007669"/>
    <property type="project" value="UniProtKB-SubCell"/>
</dbReference>
<dbReference type="GO" id="GO:0003700">
    <property type="term" value="F:DNA-binding transcription factor activity"/>
    <property type="evidence" value="ECO:0007669"/>
    <property type="project" value="InterPro"/>
</dbReference>
<keyword evidence="4" id="KW-0804">Transcription</keyword>
<feature type="domain" description="WRKY" evidence="8">
    <location>
        <begin position="164"/>
        <end position="230"/>
    </location>
</feature>
<evidence type="ECO:0000259" key="8">
    <source>
        <dbReference type="PROSITE" id="PS50811"/>
    </source>
</evidence>
<dbReference type="Pfam" id="PF03106">
    <property type="entry name" value="WRKY"/>
    <property type="match status" value="1"/>
</dbReference>
<evidence type="ECO:0000256" key="1">
    <source>
        <dbReference type="ARBA" id="ARBA00004123"/>
    </source>
</evidence>